<comment type="caution">
    <text evidence="4">The sequence shown here is derived from an EMBL/GenBank/DDBJ whole genome shotgun (WGS) entry which is preliminary data.</text>
</comment>
<dbReference type="InterPro" id="IPR012341">
    <property type="entry name" value="6hp_glycosidase-like_sf"/>
</dbReference>
<dbReference type="EMBL" id="JAUJEA010000012">
    <property type="protein sequence ID" value="MDN5204573.1"/>
    <property type="molecule type" value="Genomic_DNA"/>
</dbReference>
<evidence type="ECO:0000313" key="4">
    <source>
        <dbReference type="EMBL" id="MDN5204573.1"/>
    </source>
</evidence>
<dbReference type="Pfam" id="PF14498">
    <property type="entry name" value="Glyco_hyd_65N_2"/>
    <property type="match status" value="1"/>
</dbReference>
<evidence type="ECO:0000259" key="1">
    <source>
        <dbReference type="Pfam" id="PF14498"/>
    </source>
</evidence>
<evidence type="ECO:0000259" key="2">
    <source>
        <dbReference type="Pfam" id="PF21307"/>
    </source>
</evidence>
<dbReference type="SUPFAM" id="SSF48208">
    <property type="entry name" value="Six-hairpin glycosidases"/>
    <property type="match status" value="1"/>
</dbReference>
<dbReference type="Pfam" id="PF21307">
    <property type="entry name" value="Glyco_hydro_95_C"/>
    <property type="match status" value="1"/>
</dbReference>
<dbReference type="PANTHER" id="PTHR31084">
    <property type="entry name" value="ALPHA-L-FUCOSIDASE 2"/>
    <property type="match status" value="1"/>
</dbReference>
<evidence type="ECO:0000259" key="3">
    <source>
        <dbReference type="Pfam" id="PF22124"/>
    </source>
</evidence>
<dbReference type="Proteomes" id="UP001172082">
    <property type="component" value="Unassembled WGS sequence"/>
</dbReference>
<gene>
    <name evidence="4" type="ORF">QQ008_24485</name>
</gene>
<accession>A0ABT8KY95</accession>
<dbReference type="RefSeq" id="WP_346754597.1">
    <property type="nucleotide sequence ID" value="NZ_JAUJEA010000012.1"/>
</dbReference>
<dbReference type="InterPro" id="IPR049053">
    <property type="entry name" value="AFCA-like_C"/>
</dbReference>
<keyword evidence="5" id="KW-1185">Reference proteome</keyword>
<dbReference type="PIRSF" id="PIRSF007663">
    <property type="entry name" value="UCP007663"/>
    <property type="match status" value="1"/>
</dbReference>
<reference evidence="4" key="1">
    <citation type="submission" date="2023-06" db="EMBL/GenBank/DDBJ databases">
        <title>Genomic of Parafulvivirga corallium.</title>
        <authorList>
            <person name="Wang G."/>
        </authorList>
    </citation>
    <scope>NUCLEOTIDE SEQUENCE</scope>
    <source>
        <strain evidence="4">BMA10</strain>
    </source>
</reference>
<dbReference type="PANTHER" id="PTHR31084:SF0">
    <property type="entry name" value="ALPHA-L-FUCOSIDASE 2"/>
    <property type="match status" value="1"/>
</dbReference>
<feature type="domain" description="Alpha fucosidase A-like C-terminal" evidence="2">
    <location>
        <begin position="684"/>
        <end position="756"/>
    </location>
</feature>
<keyword evidence="4" id="KW-0378">Hydrolase</keyword>
<dbReference type="InterPro" id="IPR008928">
    <property type="entry name" value="6-hairpin_glycosidase_sf"/>
</dbReference>
<dbReference type="InterPro" id="IPR054363">
    <property type="entry name" value="GH95_cat"/>
</dbReference>
<protein>
    <submittedName>
        <fullName evidence="4">Glycoside hydrolase family 95 protein</fullName>
    </submittedName>
</protein>
<organism evidence="4 5">
    <name type="scientific">Splendidivirga corallicola</name>
    <dbReference type="NCBI Taxonomy" id="3051826"/>
    <lineage>
        <taxon>Bacteria</taxon>
        <taxon>Pseudomonadati</taxon>
        <taxon>Bacteroidota</taxon>
        <taxon>Cytophagia</taxon>
        <taxon>Cytophagales</taxon>
        <taxon>Splendidivirgaceae</taxon>
        <taxon>Splendidivirga</taxon>
    </lineage>
</organism>
<dbReference type="Pfam" id="PF22124">
    <property type="entry name" value="Glyco_hydro_95_cat"/>
    <property type="match status" value="1"/>
</dbReference>
<feature type="domain" description="Glycosyl hydrolase family 95 N-terminal" evidence="1">
    <location>
        <begin position="28"/>
        <end position="258"/>
    </location>
</feature>
<dbReference type="InterPro" id="IPR027414">
    <property type="entry name" value="GH95_N_dom"/>
</dbReference>
<proteinExistence type="predicted"/>
<sequence>MRNLLLLVTGLLLTTSGALAQAQSKHKLFYEQPAKNWLEALPLGNGRLGAMVYGGVKQEQIQFNEETLWTGEPHDYSHKDAGKYLDKIRQLLFEGKQTEAQDLASEVFMSEPLHQKAYQPFGDLIINFPDHQDFSNYRRELDIEQALCKVSYQANGVTYNREVFVSHPNQLMAVKLTSDKSGALNFDLAMDSQHFMKSVSTDGDKQVLDVRVADGVLKGKAWFKVITDGEVTPEYKRILVKDASSATIYLTARTNFVNFRDVSDRPQRYLNGSLREFATLNYDEVRKKHIEDYQSLFNRFQIHFNGNERTSVPTDQRIYQFWKDPNDPQFVSLYVQYARYLMISSSREGGQPANLQGIWNNRLSPPWESKWTTNINAEMNYWPVEVTNLSECHEPLFNLIEECSQSGAIVAKEHYNANGWVLHHNTDIWRGAAPINASNHGIWVTGGAWLSSHLWEHYQFTQDKEFLKEKYPLLKGAATFFTDFLVKDPKSGYLISTPSNSPEIGGLVAGPTMDHQLIRNLFRICIEASEILDTDKAFAEKLKAMIPQIAPNQIGRLGQLQEWLEDKDDPEEKHRHVSHLWAVHPGNEINWKDTPDLMKAARQSLIFRGDEGTGWSLGWKINFWARFLDGNHTYKLIHMLLSPAEEPQRKLRGGSYPNLFDAHPPFQIDGNFGGAAGIVEMLVQSHLGTIDILPALPDALPDGNIAGVCARGGFELSFDWKNGELQNIEIKSKAGKKCKLRYKNRSVDFNTEQGKTYKFNGKLKKIR</sequence>
<dbReference type="GO" id="GO:0016787">
    <property type="term" value="F:hydrolase activity"/>
    <property type="evidence" value="ECO:0007669"/>
    <property type="project" value="UniProtKB-KW"/>
</dbReference>
<dbReference type="Gene3D" id="1.50.10.10">
    <property type="match status" value="1"/>
</dbReference>
<dbReference type="Gene3D" id="2.70.98.50">
    <property type="entry name" value="putative glycoside hydrolase family protein from bacillus halodurans"/>
    <property type="match status" value="1"/>
</dbReference>
<dbReference type="InterPro" id="IPR016518">
    <property type="entry name" value="Alpha-L-fucosidase"/>
</dbReference>
<name>A0ABT8KY95_9BACT</name>
<evidence type="ECO:0000313" key="5">
    <source>
        <dbReference type="Proteomes" id="UP001172082"/>
    </source>
</evidence>
<feature type="domain" description="Glycosyl hydrolase family 95 catalytic" evidence="3">
    <location>
        <begin position="281"/>
        <end position="682"/>
    </location>
</feature>